<protein>
    <submittedName>
        <fullName evidence="1">Uncharacterized protein</fullName>
    </submittedName>
</protein>
<name>A0A645HVQ7_9ZZZZ</name>
<dbReference type="EMBL" id="VSSQ01101010">
    <property type="protein sequence ID" value="MPN42940.1"/>
    <property type="molecule type" value="Genomic_DNA"/>
</dbReference>
<organism evidence="1">
    <name type="scientific">bioreactor metagenome</name>
    <dbReference type="NCBI Taxonomy" id="1076179"/>
    <lineage>
        <taxon>unclassified sequences</taxon>
        <taxon>metagenomes</taxon>
        <taxon>ecological metagenomes</taxon>
    </lineage>
</organism>
<dbReference type="AlphaFoldDB" id="A0A645HVQ7"/>
<gene>
    <name evidence="1" type="ORF">SDC9_190498</name>
</gene>
<sequence length="88" mass="9896">MQEKTGEKCKTCGQDIKKRSFNIYDGEEGRNQALLDCCQKKDGKAKYAYIIAEEIVNCAPAETKIPPKVKALFTELEKILKEGDPVED</sequence>
<comment type="caution">
    <text evidence="1">The sequence shown here is derived from an EMBL/GenBank/DDBJ whole genome shotgun (WGS) entry which is preliminary data.</text>
</comment>
<accession>A0A645HVQ7</accession>
<evidence type="ECO:0000313" key="1">
    <source>
        <dbReference type="EMBL" id="MPN42940.1"/>
    </source>
</evidence>
<reference evidence="1" key="1">
    <citation type="submission" date="2019-08" db="EMBL/GenBank/DDBJ databases">
        <authorList>
            <person name="Kucharzyk K."/>
            <person name="Murdoch R.W."/>
            <person name="Higgins S."/>
            <person name="Loffler F."/>
        </authorList>
    </citation>
    <scope>NUCLEOTIDE SEQUENCE</scope>
</reference>
<proteinExistence type="predicted"/>